<accession>A0ABN8ZPY6</accession>
<dbReference type="EMBL" id="OX459940">
    <property type="protein sequence ID" value="CAI9174837.1"/>
    <property type="molecule type" value="Genomic_DNA"/>
</dbReference>
<organism evidence="2 3">
    <name type="scientific">Rangifer tarandus platyrhynchus</name>
    <name type="common">Svalbard reindeer</name>
    <dbReference type="NCBI Taxonomy" id="3082113"/>
    <lineage>
        <taxon>Eukaryota</taxon>
        <taxon>Metazoa</taxon>
        <taxon>Chordata</taxon>
        <taxon>Craniata</taxon>
        <taxon>Vertebrata</taxon>
        <taxon>Euteleostomi</taxon>
        <taxon>Mammalia</taxon>
        <taxon>Eutheria</taxon>
        <taxon>Laurasiatheria</taxon>
        <taxon>Artiodactyla</taxon>
        <taxon>Ruminantia</taxon>
        <taxon>Pecora</taxon>
        <taxon>Cervidae</taxon>
        <taxon>Odocoileinae</taxon>
        <taxon>Rangifer</taxon>
    </lineage>
</organism>
<protein>
    <submittedName>
        <fullName evidence="2">Uncharacterized protein</fullName>
    </submittedName>
</protein>
<keyword evidence="3" id="KW-1185">Reference proteome</keyword>
<evidence type="ECO:0000256" key="1">
    <source>
        <dbReference type="SAM" id="MobiDB-lite"/>
    </source>
</evidence>
<sequence length="189" mass="20291">MGLVAKRTSGAQAAGGMLGDSDLDLRGHGLTFRRAPPMWGPPTDPQPSSCPPFCSTTSGGLGWSPDCTPCLPARPAWVRVCPPAAAATREHPAHVGSPGLSPAQRVDSDPRVRARGTRQAGDWLFSPQRVGSLTHRAASDFVHPKRPLRVRAVSVCVQASERGLSEKHAFWHKTHDITHFILFEALLSP</sequence>
<gene>
    <name evidence="2" type="ORF">MRATA1EN1_LOCUS23799</name>
</gene>
<reference evidence="2" key="1">
    <citation type="submission" date="2023-04" db="EMBL/GenBank/DDBJ databases">
        <authorList>
            <consortium name="ELIXIR-Norway"/>
        </authorList>
    </citation>
    <scope>NUCLEOTIDE SEQUENCE [LARGE SCALE GENOMIC DNA]</scope>
</reference>
<feature type="region of interest" description="Disordered" evidence="1">
    <location>
        <begin position="89"/>
        <end position="111"/>
    </location>
</feature>
<evidence type="ECO:0000313" key="3">
    <source>
        <dbReference type="Proteomes" id="UP001176941"/>
    </source>
</evidence>
<evidence type="ECO:0000313" key="2">
    <source>
        <dbReference type="EMBL" id="CAI9174837.1"/>
    </source>
</evidence>
<feature type="region of interest" description="Disordered" evidence="1">
    <location>
        <begin position="1"/>
        <end position="20"/>
    </location>
</feature>
<name>A0ABN8ZPY6_RANTA</name>
<dbReference type="Proteomes" id="UP001176941">
    <property type="component" value="Chromosome 4"/>
</dbReference>
<proteinExistence type="predicted"/>